<feature type="compositionally biased region" description="Basic and acidic residues" evidence="2">
    <location>
        <begin position="139"/>
        <end position="153"/>
    </location>
</feature>
<organism evidence="3 4">
    <name type="scientific">Suillus plorans</name>
    <dbReference type="NCBI Taxonomy" id="116603"/>
    <lineage>
        <taxon>Eukaryota</taxon>
        <taxon>Fungi</taxon>
        <taxon>Dikarya</taxon>
        <taxon>Basidiomycota</taxon>
        <taxon>Agaricomycotina</taxon>
        <taxon>Agaricomycetes</taxon>
        <taxon>Agaricomycetidae</taxon>
        <taxon>Boletales</taxon>
        <taxon>Suillineae</taxon>
        <taxon>Suillaceae</taxon>
        <taxon>Suillus</taxon>
    </lineage>
</organism>
<evidence type="ECO:0000313" key="4">
    <source>
        <dbReference type="Proteomes" id="UP000719766"/>
    </source>
</evidence>
<dbReference type="Proteomes" id="UP000719766">
    <property type="component" value="Unassembled WGS sequence"/>
</dbReference>
<dbReference type="PANTHER" id="PTHR46551:SF1">
    <property type="entry name" value="SAP DOMAIN-CONTAINING RIBONUCLEOPROTEIN"/>
    <property type="match status" value="1"/>
</dbReference>
<dbReference type="GO" id="GO:0005634">
    <property type="term" value="C:nucleus"/>
    <property type="evidence" value="ECO:0007669"/>
    <property type="project" value="TreeGrafter"/>
</dbReference>
<dbReference type="OrthoDB" id="445357at2759"/>
<evidence type="ECO:0000313" key="3">
    <source>
        <dbReference type="EMBL" id="KAG1786755.1"/>
    </source>
</evidence>
<reference evidence="3" key="1">
    <citation type="journal article" date="2020" name="New Phytol.">
        <title>Comparative genomics reveals dynamic genome evolution in host specialist ectomycorrhizal fungi.</title>
        <authorList>
            <person name="Lofgren L.A."/>
            <person name="Nguyen N.H."/>
            <person name="Vilgalys R."/>
            <person name="Ruytinx J."/>
            <person name="Liao H.L."/>
            <person name="Branco S."/>
            <person name="Kuo A."/>
            <person name="LaButti K."/>
            <person name="Lipzen A."/>
            <person name="Andreopoulos W."/>
            <person name="Pangilinan J."/>
            <person name="Riley R."/>
            <person name="Hundley H."/>
            <person name="Na H."/>
            <person name="Barry K."/>
            <person name="Grigoriev I.V."/>
            <person name="Stajich J.E."/>
            <person name="Kennedy P.G."/>
        </authorList>
    </citation>
    <scope>NUCLEOTIDE SEQUENCE</scope>
    <source>
        <strain evidence="3">S12</strain>
    </source>
</reference>
<feature type="compositionally biased region" description="Pro residues" evidence="2">
    <location>
        <begin position="94"/>
        <end position="107"/>
    </location>
</feature>
<evidence type="ECO:0008006" key="5">
    <source>
        <dbReference type="Google" id="ProtNLM"/>
    </source>
</evidence>
<sequence length="197" mass="21634">MDTKLRALKVQELKEILSKASIPPGNAKKQDLINKILANPPAIDVFHTLHPPKNSKPVPPPDHDDLLAPPEEVDWTVEVSIPVEPASPPKKSEQPPPSPAPAAPAPPTLVLSEEDKRKARAARFGTTYVEPVQQQPKKATGENFDKLKARAERFGTVPSATKVRGKRTAPVENVDPEEQERRRKRAERFGLPLSGKA</sequence>
<dbReference type="AlphaFoldDB" id="A0A9P7ACY6"/>
<dbReference type="GO" id="GO:0016973">
    <property type="term" value="P:poly(A)+ mRNA export from nucleus"/>
    <property type="evidence" value="ECO:0007669"/>
    <property type="project" value="TreeGrafter"/>
</dbReference>
<accession>A0A9P7ACY6</accession>
<proteinExistence type="predicted"/>
<gene>
    <name evidence="3" type="ORF">HD556DRAFT_1413272</name>
</gene>
<dbReference type="GeneID" id="64597998"/>
<dbReference type="PANTHER" id="PTHR46551">
    <property type="entry name" value="SAP DOMAIN-CONTAINING RIBONUCLEOPROTEIN"/>
    <property type="match status" value="1"/>
</dbReference>
<keyword evidence="4" id="KW-1185">Reference proteome</keyword>
<protein>
    <recommendedName>
        <fullName evidence="5">THO1-MOS11 C-terminal domain-containing protein</fullName>
    </recommendedName>
</protein>
<evidence type="ECO:0000256" key="2">
    <source>
        <dbReference type="SAM" id="MobiDB-lite"/>
    </source>
</evidence>
<evidence type="ECO:0000256" key="1">
    <source>
        <dbReference type="ARBA" id="ARBA00022553"/>
    </source>
</evidence>
<feature type="region of interest" description="Disordered" evidence="2">
    <location>
        <begin position="47"/>
        <end position="197"/>
    </location>
</feature>
<dbReference type="RefSeq" id="XP_041154164.1">
    <property type="nucleotide sequence ID" value="XM_041304234.1"/>
</dbReference>
<keyword evidence="1" id="KW-0597">Phosphoprotein</keyword>
<dbReference type="EMBL" id="JABBWE010000088">
    <property type="protein sequence ID" value="KAG1786755.1"/>
    <property type="molecule type" value="Genomic_DNA"/>
</dbReference>
<dbReference type="InterPro" id="IPR052240">
    <property type="entry name" value="SAP_domain_ribonucleoprotein"/>
</dbReference>
<name>A0A9P7ACY6_9AGAM</name>
<comment type="caution">
    <text evidence="3">The sequence shown here is derived from an EMBL/GenBank/DDBJ whole genome shotgun (WGS) entry which is preliminary data.</text>
</comment>